<organism evidence="6 7">
    <name type="scientific">Leptobrachium leishanense</name>
    <name type="common">Leishan spiny toad</name>
    <dbReference type="NCBI Taxonomy" id="445787"/>
    <lineage>
        <taxon>Eukaryota</taxon>
        <taxon>Metazoa</taxon>
        <taxon>Chordata</taxon>
        <taxon>Craniata</taxon>
        <taxon>Vertebrata</taxon>
        <taxon>Euteleostomi</taxon>
        <taxon>Amphibia</taxon>
        <taxon>Batrachia</taxon>
        <taxon>Anura</taxon>
        <taxon>Pelobatoidea</taxon>
        <taxon>Megophryidae</taxon>
        <taxon>Leptobrachium</taxon>
    </lineage>
</organism>
<dbReference type="Gene3D" id="3.90.1410.10">
    <property type="entry name" value="set domain protein methyltransferase, domain 1"/>
    <property type="match status" value="1"/>
</dbReference>
<evidence type="ECO:0000256" key="3">
    <source>
        <dbReference type="ARBA" id="ARBA00022691"/>
    </source>
</evidence>
<keyword evidence="1" id="KW-0489">Methyltransferase</keyword>
<feature type="compositionally biased region" description="Basic residues" evidence="4">
    <location>
        <begin position="60"/>
        <end position="69"/>
    </location>
</feature>
<evidence type="ECO:0000256" key="2">
    <source>
        <dbReference type="ARBA" id="ARBA00022679"/>
    </source>
</evidence>
<keyword evidence="7" id="KW-1185">Reference proteome</keyword>
<dbReference type="GO" id="GO:0016279">
    <property type="term" value="F:protein-lysine N-methyltransferase activity"/>
    <property type="evidence" value="ECO:0007669"/>
    <property type="project" value="InterPro"/>
</dbReference>
<dbReference type="Pfam" id="PF09273">
    <property type="entry name" value="Rubis-subs-bind"/>
    <property type="match status" value="1"/>
</dbReference>
<accession>A0A8C5MGB5</accession>
<dbReference type="PROSITE" id="PS50280">
    <property type="entry name" value="SET"/>
    <property type="match status" value="1"/>
</dbReference>
<dbReference type="OrthoDB" id="341421at2759"/>
<reference evidence="6" key="2">
    <citation type="submission" date="2025-09" db="UniProtKB">
        <authorList>
            <consortium name="Ensembl"/>
        </authorList>
    </citation>
    <scope>IDENTIFICATION</scope>
</reference>
<dbReference type="Pfam" id="PF00856">
    <property type="entry name" value="SET"/>
    <property type="match status" value="1"/>
</dbReference>
<dbReference type="PIRSF" id="PIRSF027158">
    <property type="entry name" value="Lys_MTase_YDR198C_prd"/>
    <property type="match status" value="1"/>
</dbReference>
<dbReference type="AlphaFoldDB" id="A0A8C5MGB5"/>
<evidence type="ECO:0000313" key="7">
    <source>
        <dbReference type="Proteomes" id="UP000694569"/>
    </source>
</evidence>
<dbReference type="InterPro" id="IPR016852">
    <property type="entry name" value="SET_MeTrfase"/>
</dbReference>
<feature type="region of interest" description="Disordered" evidence="4">
    <location>
        <begin position="60"/>
        <end position="83"/>
    </location>
</feature>
<dbReference type="CDD" id="cd19177">
    <property type="entry name" value="SET_SETD4"/>
    <property type="match status" value="1"/>
</dbReference>
<dbReference type="InterPro" id="IPR036464">
    <property type="entry name" value="Rubisco_LSMT_subst-bd_sf"/>
</dbReference>
<name>A0A8C5MGB5_9ANUR</name>
<keyword evidence="2" id="KW-0808">Transferase</keyword>
<feature type="domain" description="SET" evidence="5">
    <location>
        <begin position="104"/>
        <end position="329"/>
    </location>
</feature>
<reference evidence="6" key="1">
    <citation type="submission" date="2025-08" db="UniProtKB">
        <authorList>
            <consortium name="Ensembl"/>
        </authorList>
    </citation>
    <scope>IDENTIFICATION</scope>
</reference>
<dbReference type="InterPro" id="IPR046341">
    <property type="entry name" value="SET_dom_sf"/>
</dbReference>
<sequence>MSVDQEGAPGFLMAALLITSVFFKSVELKPFLLPFSLQKSYDLFDRAEFYWTKTRNMKSKHGRTGRRRKEKSENGSSAAAVSKSHEDAYKQLCKWLKERGFQDDLLRPVEFPDTGRGLATTRFIQPGELLISLPVKCLLTTDTVLQSHLGEYIKSWSPPISPLLALCVFLVTERHAEDRSLWKPYLALLPETYTCPVYWEDEVLAFLPEPVKQKAVEQKAEVQEFYASSLPFFKALQPLFHEDIDDILTYDALRWAWCSVNTRTVYMKHTQKDCFSSQKDIYALAPFLDLLNHSPRVQVDAAFNAKSQCYEIRSNVGCKRYDQVFICYGPHDNQRLLLEYGFVAANNPHRSVYVTKEILLLFVPCKDKQLAKKLSLLDEHGFIENLTFGADGPSWRLLTAAKLLCLGTEEFTYWKKVLLGAIVSESNESRALQLVRKVCFHLLAETADILKEISLFRRTNKTFVNHPSLVEALRLDEMKILQTSADTLKNLHPVSP</sequence>
<evidence type="ECO:0000313" key="6">
    <source>
        <dbReference type="Ensembl" id="ENSLLEP00000011809.1"/>
    </source>
</evidence>
<dbReference type="Gene3D" id="3.90.1420.10">
    <property type="entry name" value="Rubisco LSMT, substrate-binding domain"/>
    <property type="match status" value="1"/>
</dbReference>
<dbReference type="InterPro" id="IPR015353">
    <property type="entry name" value="Rubisco_LSMT_subst-bd"/>
</dbReference>
<dbReference type="Ensembl" id="ENSLLET00000012281.1">
    <property type="protein sequence ID" value="ENSLLEP00000011809.1"/>
    <property type="gene ID" value="ENSLLEG00000007486.1"/>
</dbReference>
<protein>
    <submittedName>
        <fullName evidence="6">SET domain containing 4</fullName>
    </submittedName>
</protein>
<evidence type="ECO:0000259" key="5">
    <source>
        <dbReference type="PROSITE" id="PS50280"/>
    </source>
</evidence>
<keyword evidence="3" id="KW-0949">S-adenosyl-L-methionine</keyword>
<dbReference type="InterPro" id="IPR050600">
    <property type="entry name" value="SETD3_SETD6_MTase"/>
</dbReference>
<evidence type="ECO:0000256" key="1">
    <source>
        <dbReference type="ARBA" id="ARBA00022603"/>
    </source>
</evidence>
<dbReference type="PANTHER" id="PTHR13271">
    <property type="entry name" value="UNCHARACTERIZED PUTATIVE METHYLTRANSFERASE"/>
    <property type="match status" value="1"/>
</dbReference>
<dbReference type="InterPro" id="IPR044429">
    <property type="entry name" value="SETD4_SET"/>
</dbReference>
<dbReference type="PANTHER" id="PTHR13271:SF151">
    <property type="entry name" value="SET DOMAIN-CONTAINING PROTEIN 4"/>
    <property type="match status" value="1"/>
</dbReference>
<dbReference type="InterPro" id="IPR001214">
    <property type="entry name" value="SET_dom"/>
</dbReference>
<gene>
    <name evidence="6" type="primary">SETD4</name>
</gene>
<dbReference type="GeneTree" id="ENSGT00940000153577"/>
<dbReference type="FunFam" id="3.90.1410.10:FF:000002">
    <property type="entry name" value="SET domain-containing protein 4 isoform X1"/>
    <property type="match status" value="1"/>
</dbReference>
<evidence type="ECO:0000256" key="4">
    <source>
        <dbReference type="SAM" id="MobiDB-lite"/>
    </source>
</evidence>
<dbReference type="GO" id="GO:0032259">
    <property type="term" value="P:methylation"/>
    <property type="evidence" value="ECO:0007669"/>
    <property type="project" value="UniProtKB-KW"/>
</dbReference>
<dbReference type="SUPFAM" id="SSF82199">
    <property type="entry name" value="SET domain"/>
    <property type="match status" value="1"/>
</dbReference>
<proteinExistence type="predicted"/>
<dbReference type="Proteomes" id="UP000694569">
    <property type="component" value="Unplaced"/>
</dbReference>